<gene>
    <name evidence="1" type="ORF">DIC66_16110</name>
</gene>
<accession>A0A3E1RB97</accession>
<dbReference type="OrthoDB" id="6353325at2"/>
<comment type="caution">
    <text evidence="1">The sequence shown here is derived from an EMBL/GenBank/DDBJ whole genome shotgun (WGS) entry which is preliminary data.</text>
</comment>
<dbReference type="AlphaFoldDB" id="A0A3E1RB97"/>
<proteinExistence type="predicted"/>
<reference evidence="1 2" key="1">
    <citation type="submission" date="2018-05" db="EMBL/GenBank/DDBJ databases">
        <title>Rhodoferax soyangensis sp.nov., isolated from an oligotrophic freshwater lake.</title>
        <authorList>
            <person name="Park M."/>
        </authorList>
    </citation>
    <scope>NUCLEOTIDE SEQUENCE [LARGE SCALE GENOMIC DNA]</scope>
    <source>
        <strain evidence="1 2">IMCC26218</strain>
    </source>
</reference>
<name>A0A3E1RB97_9BURK</name>
<dbReference type="RefSeq" id="WP_117179034.1">
    <property type="nucleotide sequence ID" value="NZ_QFZK01000011.1"/>
</dbReference>
<protein>
    <recommendedName>
        <fullName evidence="3">Tetratricopeptide repeat protein</fullName>
    </recommendedName>
</protein>
<evidence type="ECO:0008006" key="3">
    <source>
        <dbReference type="Google" id="ProtNLM"/>
    </source>
</evidence>
<dbReference type="Proteomes" id="UP000260665">
    <property type="component" value="Unassembled WGS sequence"/>
</dbReference>
<sequence length="257" mass="28045">MANWTPFAPKGHFAYDSRAIKKQWARLHSCDQEPLPDTPELLQAWTHFHNGHFEEAHLLGLRLGPAGLTVANKAACVYAAQLETRQGERQSIYQRVTERAEAQIQNQPDNPNAHYLLALSLGRYSQGISVTQALAQGLGSKIKTALETTIALQPLHADGHFALGSFHAEIIDRVGTLIGHMTYGARKEVSLEMFLQGFTLQPRSPLGLVEYAAALLMLEGDARQDEAAALLAQAASLQAMDAREYLDIAQAQGGLAP</sequence>
<organism evidence="1 2">
    <name type="scientific">Rhodoferax lacus</name>
    <dbReference type="NCBI Taxonomy" id="2184758"/>
    <lineage>
        <taxon>Bacteria</taxon>
        <taxon>Pseudomonadati</taxon>
        <taxon>Pseudomonadota</taxon>
        <taxon>Betaproteobacteria</taxon>
        <taxon>Burkholderiales</taxon>
        <taxon>Comamonadaceae</taxon>
        <taxon>Rhodoferax</taxon>
    </lineage>
</organism>
<dbReference type="Gene3D" id="1.25.40.10">
    <property type="entry name" value="Tetratricopeptide repeat domain"/>
    <property type="match status" value="1"/>
</dbReference>
<evidence type="ECO:0000313" key="1">
    <source>
        <dbReference type="EMBL" id="RFO95950.1"/>
    </source>
</evidence>
<keyword evidence="2" id="KW-1185">Reference proteome</keyword>
<dbReference type="InterPro" id="IPR011990">
    <property type="entry name" value="TPR-like_helical_dom_sf"/>
</dbReference>
<dbReference type="EMBL" id="QFZK01000011">
    <property type="protein sequence ID" value="RFO95950.1"/>
    <property type="molecule type" value="Genomic_DNA"/>
</dbReference>
<evidence type="ECO:0000313" key="2">
    <source>
        <dbReference type="Proteomes" id="UP000260665"/>
    </source>
</evidence>